<dbReference type="Gene3D" id="3.30.70.270">
    <property type="match status" value="1"/>
</dbReference>
<dbReference type="PANTHER" id="PTHR45138">
    <property type="entry name" value="REGULATORY COMPONENTS OF SENSORY TRANSDUCTION SYSTEM"/>
    <property type="match status" value="1"/>
</dbReference>
<proteinExistence type="predicted"/>
<dbReference type="GO" id="GO:0052621">
    <property type="term" value="F:diguanylate cyclase activity"/>
    <property type="evidence" value="ECO:0007669"/>
    <property type="project" value="TreeGrafter"/>
</dbReference>
<sequence length="131" mass="14661">MVDLDYFKEINDQYGHLAGDTVLRYIADYLVNNLRPYDLICRFGGEEYLICLPNASLGVAHKAIDRIRGKIADMKISVSKDTEITVTASFGISILSGDEDWSLAIEHADAAMYQAKSQGRNQVVVWKETTN</sequence>
<evidence type="ECO:0000313" key="2">
    <source>
        <dbReference type="EMBL" id="VAX09648.1"/>
    </source>
</evidence>
<dbReference type="InterPro" id="IPR050469">
    <property type="entry name" value="Diguanylate_Cyclase"/>
</dbReference>
<dbReference type="SUPFAM" id="SSF55073">
    <property type="entry name" value="Nucleotide cyclase"/>
    <property type="match status" value="1"/>
</dbReference>
<dbReference type="InterPro" id="IPR043128">
    <property type="entry name" value="Rev_trsase/Diguanyl_cyclase"/>
</dbReference>
<dbReference type="Pfam" id="PF00990">
    <property type="entry name" value="GGDEF"/>
    <property type="match status" value="1"/>
</dbReference>
<name>A0A3B1BE26_9ZZZZ</name>
<feature type="domain" description="GGDEF" evidence="1">
    <location>
        <begin position="1"/>
        <end position="128"/>
    </location>
</feature>
<dbReference type="AlphaFoldDB" id="A0A3B1BE26"/>
<dbReference type="EMBL" id="UOFX01000056">
    <property type="protein sequence ID" value="VAX09648.1"/>
    <property type="molecule type" value="Genomic_DNA"/>
</dbReference>
<gene>
    <name evidence="2" type="ORF">MNBD_GAMMA26-1128</name>
</gene>
<dbReference type="SMART" id="SM00267">
    <property type="entry name" value="GGDEF"/>
    <property type="match status" value="1"/>
</dbReference>
<dbReference type="PANTHER" id="PTHR45138:SF9">
    <property type="entry name" value="DIGUANYLATE CYCLASE DGCM-RELATED"/>
    <property type="match status" value="1"/>
</dbReference>
<reference evidence="2" key="1">
    <citation type="submission" date="2018-06" db="EMBL/GenBank/DDBJ databases">
        <authorList>
            <person name="Zhirakovskaya E."/>
        </authorList>
    </citation>
    <scope>NUCLEOTIDE SEQUENCE</scope>
</reference>
<organism evidence="2">
    <name type="scientific">hydrothermal vent metagenome</name>
    <dbReference type="NCBI Taxonomy" id="652676"/>
    <lineage>
        <taxon>unclassified sequences</taxon>
        <taxon>metagenomes</taxon>
        <taxon>ecological metagenomes</taxon>
    </lineage>
</organism>
<evidence type="ECO:0000259" key="1">
    <source>
        <dbReference type="PROSITE" id="PS50887"/>
    </source>
</evidence>
<dbReference type="CDD" id="cd01949">
    <property type="entry name" value="GGDEF"/>
    <property type="match status" value="1"/>
</dbReference>
<dbReference type="InterPro" id="IPR000160">
    <property type="entry name" value="GGDEF_dom"/>
</dbReference>
<accession>A0A3B1BE26</accession>
<dbReference type="InterPro" id="IPR029787">
    <property type="entry name" value="Nucleotide_cyclase"/>
</dbReference>
<dbReference type="NCBIfam" id="TIGR00254">
    <property type="entry name" value="GGDEF"/>
    <property type="match status" value="1"/>
</dbReference>
<protein>
    <recommendedName>
        <fullName evidence="1">GGDEF domain-containing protein</fullName>
    </recommendedName>
</protein>
<dbReference type="PROSITE" id="PS50887">
    <property type="entry name" value="GGDEF"/>
    <property type="match status" value="1"/>
</dbReference>